<evidence type="ECO:0008006" key="3">
    <source>
        <dbReference type="Google" id="ProtNLM"/>
    </source>
</evidence>
<evidence type="ECO:0000313" key="2">
    <source>
        <dbReference type="Proteomes" id="UP000613266"/>
    </source>
</evidence>
<dbReference type="Proteomes" id="UP000613266">
    <property type="component" value="Unassembled WGS sequence"/>
</dbReference>
<protein>
    <recommendedName>
        <fullName evidence="3">Phosphoglycerate mutase</fullName>
    </recommendedName>
</protein>
<name>A0A931J3Q2_9BURK</name>
<reference evidence="1" key="1">
    <citation type="submission" date="2020-12" db="EMBL/GenBank/DDBJ databases">
        <title>The genome sequence of Inhella sp. 1Y17.</title>
        <authorList>
            <person name="Liu Y."/>
        </authorList>
    </citation>
    <scope>NUCLEOTIDE SEQUENCE</scope>
    <source>
        <strain evidence="1">1Y17</strain>
    </source>
</reference>
<gene>
    <name evidence="1" type="ORF">I7X39_15015</name>
</gene>
<dbReference type="EMBL" id="JAEDAK010000010">
    <property type="protein sequence ID" value="MBH9578198.1"/>
    <property type="molecule type" value="Genomic_DNA"/>
</dbReference>
<sequence>MHCVIATSGNAPELRAGAELQALLNDWQIAGPDLGGDASSLDTPFEQTLAAAAGLHGAAPLAAWAAAPQGLQAPAWAWLSPLHLQLDAQQAIALPPALLAVEASEGRALFELLAPLFPATEGWQFECLQPDRWLLGHEQLAGLQLASLNRIAQRSLSPWLPAERWLRRLQNEAQMLLHEHPINQARAARGALLVNSVWMWGAGKGPALPSHLVLEPEPPLDPADHAEHWARLDGGPIAALRREAAIGRPARLTLAGDVRARSWVPAPKRWRWPWQRRNPVALNALLQELDQ</sequence>
<proteinExistence type="predicted"/>
<accession>A0A931J3Q2</accession>
<evidence type="ECO:0000313" key="1">
    <source>
        <dbReference type="EMBL" id="MBH9578198.1"/>
    </source>
</evidence>
<organism evidence="1 2">
    <name type="scientific">Inhella proteolytica</name>
    <dbReference type="NCBI Taxonomy" id="2795029"/>
    <lineage>
        <taxon>Bacteria</taxon>
        <taxon>Pseudomonadati</taxon>
        <taxon>Pseudomonadota</taxon>
        <taxon>Betaproteobacteria</taxon>
        <taxon>Burkholderiales</taxon>
        <taxon>Sphaerotilaceae</taxon>
        <taxon>Inhella</taxon>
    </lineage>
</organism>
<dbReference type="AlphaFoldDB" id="A0A931J3Q2"/>
<comment type="caution">
    <text evidence="1">The sequence shown here is derived from an EMBL/GenBank/DDBJ whole genome shotgun (WGS) entry which is preliminary data.</text>
</comment>
<keyword evidence="2" id="KW-1185">Reference proteome</keyword>
<dbReference type="RefSeq" id="WP_198111967.1">
    <property type="nucleotide sequence ID" value="NZ_JAEDAK010000010.1"/>
</dbReference>